<evidence type="ECO:0000313" key="1">
    <source>
        <dbReference type="EMBL" id="EGW07167.1"/>
    </source>
</evidence>
<organism evidence="1 2">
    <name type="scientific">Cricetulus griseus</name>
    <name type="common">Chinese hamster</name>
    <name type="synonym">Cricetulus barabensis griseus</name>
    <dbReference type="NCBI Taxonomy" id="10029"/>
    <lineage>
        <taxon>Eukaryota</taxon>
        <taxon>Metazoa</taxon>
        <taxon>Chordata</taxon>
        <taxon>Craniata</taxon>
        <taxon>Vertebrata</taxon>
        <taxon>Euteleostomi</taxon>
        <taxon>Mammalia</taxon>
        <taxon>Eutheria</taxon>
        <taxon>Euarchontoglires</taxon>
        <taxon>Glires</taxon>
        <taxon>Rodentia</taxon>
        <taxon>Myomorpha</taxon>
        <taxon>Muroidea</taxon>
        <taxon>Cricetidae</taxon>
        <taxon>Cricetinae</taxon>
        <taxon>Cricetulus</taxon>
    </lineage>
</organism>
<dbReference type="Proteomes" id="UP000001075">
    <property type="component" value="Unassembled WGS sequence"/>
</dbReference>
<sequence length="64" mass="7557">MDVGAQIVECLYPYNSQPYLCSYLHQKVFLRSWRASSEVKRAYCSYRGLEFTSQHPNQDAHNRL</sequence>
<name>G3H527_CRIGR</name>
<accession>G3H527</accession>
<dbReference type="InParanoid" id="G3H527"/>
<protein>
    <submittedName>
        <fullName evidence="1">Uncharacterized protein</fullName>
    </submittedName>
</protein>
<reference evidence="2" key="1">
    <citation type="journal article" date="2011" name="Nat. Biotechnol.">
        <title>The genomic sequence of the Chinese hamster ovary (CHO)-K1 cell line.</title>
        <authorList>
            <person name="Xu X."/>
            <person name="Nagarajan H."/>
            <person name="Lewis N.E."/>
            <person name="Pan S."/>
            <person name="Cai Z."/>
            <person name="Liu X."/>
            <person name="Chen W."/>
            <person name="Xie M."/>
            <person name="Wang W."/>
            <person name="Hammond S."/>
            <person name="Andersen M.R."/>
            <person name="Neff N."/>
            <person name="Passarelli B."/>
            <person name="Koh W."/>
            <person name="Fan H.C."/>
            <person name="Wang J."/>
            <person name="Gui Y."/>
            <person name="Lee K.H."/>
            <person name="Betenbaugh M.J."/>
            <person name="Quake S.R."/>
            <person name="Famili I."/>
            <person name="Palsson B.O."/>
            <person name="Wang J."/>
        </authorList>
    </citation>
    <scope>NUCLEOTIDE SEQUENCE [LARGE SCALE GENOMIC DNA]</scope>
    <source>
        <strain evidence="2">CHO K1 cell line</strain>
    </source>
</reference>
<gene>
    <name evidence="1" type="ORF">I79_005396</name>
</gene>
<proteinExistence type="predicted"/>
<evidence type="ECO:0000313" key="2">
    <source>
        <dbReference type="Proteomes" id="UP000001075"/>
    </source>
</evidence>
<dbReference type="EMBL" id="JH000151">
    <property type="protein sequence ID" value="EGW07167.1"/>
    <property type="molecule type" value="Genomic_DNA"/>
</dbReference>
<dbReference type="AlphaFoldDB" id="G3H527"/>